<feature type="transmembrane region" description="Helical" evidence="3">
    <location>
        <begin position="55"/>
        <end position="73"/>
    </location>
</feature>
<dbReference type="PANTHER" id="PTHR12366">
    <property type="entry name" value="ASPARTYL/ASPARAGINYL BETA-HYDROXYLASE"/>
    <property type="match status" value="1"/>
</dbReference>
<feature type="region of interest" description="Disordered" evidence="2">
    <location>
        <begin position="1"/>
        <end position="27"/>
    </location>
</feature>
<dbReference type="PRINTS" id="PR00216">
    <property type="entry name" value="OSTEOPONTIN"/>
</dbReference>
<keyword evidence="3" id="KW-0472">Membrane</keyword>
<evidence type="ECO:0000256" key="1">
    <source>
        <dbReference type="ARBA" id="ARBA00007730"/>
    </source>
</evidence>
<evidence type="ECO:0000256" key="3">
    <source>
        <dbReference type="SAM" id="Phobius"/>
    </source>
</evidence>
<dbReference type="InterPro" id="IPR011990">
    <property type="entry name" value="TPR-like_helical_dom_sf"/>
</dbReference>
<dbReference type="AlphaFoldDB" id="A0A9P0BT84"/>
<organism evidence="5 6">
    <name type="scientific">Chrysodeixis includens</name>
    <name type="common">Soybean looper</name>
    <name type="synonym">Pseudoplusia includens</name>
    <dbReference type="NCBI Taxonomy" id="689277"/>
    <lineage>
        <taxon>Eukaryota</taxon>
        <taxon>Metazoa</taxon>
        <taxon>Ecdysozoa</taxon>
        <taxon>Arthropoda</taxon>
        <taxon>Hexapoda</taxon>
        <taxon>Insecta</taxon>
        <taxon>Pterygota</taxon>
        <taxon>Neoptera</taxon>
        <taxon>Endopterygota</taxon>
        <taxon>Lepidoptera</taxon>
        <taxon>Glossata</taxon>
        <taxon>Ditrysia</taxon>
        <taxon>Noctuoidea</taxon>
        <taxon>Noctuidae</taxon>
        <taxon>Plusiinae</taxon>
        <taxon>Chrysodeixis</taxon>
    </lineage>
</organism>
<feature type="domain" description="Aspartyl/asparaginy/proline hydroxylase" evidence="4">
    <location>
        <begin position="924"/>
        <end position="1073"/>
    </location>
</feature>
<feature type="region of interest" description="Disordered" evidence="2">
    <location>
        <begin position="497"/>
        <end position="670"/>
    </location>
</feature>
<feature type="compositionally biased region" description="Basic and acidic residues" evidence="2">
    <location>
        <begin position="17"/>
        <end position="26"/>
    </location>
</feature>
<dbReference type="InterPro" id="IPR027443">
    <property type="entry name" value="IPNS-like_sf"/>
</dbReference>
<keyword evidence="3" id="KW-1133">Transmembrane helix</keyword>
<proteinExistence type="inferred from homology"/>
<reference evidence="5" key="1">
    <citation type="submission" date="2021-12" db="EMBL/GenBank/DDBJ databases">
        <authorList>
            <person name="King R."/>
        </authorList>
    </citation>
    <scope>NUCLEOTIDE SEQUENCE</scope>
</reference>
<feature type="region of interest" description="Disordered" evidence="2">
    <location>
        <begin position="452"/>
        <end position="472"/>
    </location>
</feature>
<dbReference type="GO" id="GO:0005783">
    <property type="term" value="C:endoplasmic reticulum"/>
    <property type="evidence" value="ECO:0007669"/>
    <property type="project" value="TreeGrafter"/>
</dbReference>
<feature type="compositionally biased region" description="Basic and acidic residues" evidence="2">
    <location>
        <begin position="119"/>
        <end position="129"/>
    </location>
</feature>
<feature type="compositionally biased region" description="Acidic residues" evidence="2">
    <location>
        <begin position="593"/>
        <end position="630"/>
    </location>
</feature>
<sequence>MSGDVQPRKRKDKKKKKDELGVEEPRGTAAALGEGDVFMHSHHDHGTGGHWCAKIIFFSLLAVLITLIGLIILENRGLTELEANSVESRYSGVLEGWLEDAPDDDHHDEHTLELKHHDLHGVEDHSPEDGHDDDDEEHGDVDDHDDDDDHELDDHDDENDEDQADDDEDDDEHADDDESDDEADEDDDNDNENDENSEEQNLQDSNEEDDNDDIEQKFDEKNDNLEDDDDDDDDDDSDSLQNADDNDSAEDDGDDQKEESDDQSVENDNNDDDDDENDDANDEDNSNEAEQDEDEKPDEDEEEHEEEAEEDLAVEVERLEKEPSDDDAVSEEEPAAEPEDDDKSEEVSSELAQEDEADEASEDEEFLEPDDIEEDLPVVEQIVVPPGQPLDEVEDEPSTVKPADTLAEEEEYEKQQEELRREQEQASHMWLKVVVGGALLVATLSVVRRAIAPRDDTPASDDHASREETPVIDRRMTLIPEERAAAAAPREIVEEIVEPIEEKTIEKVSSVIKSSPPPKEEEVEEEEEEENEEDEEIIEEVKNVQQEQAKDETEEKELYSDEEEAEEEEEEIEEIPPPKPAPAVQKVEPPQPEADEDVPDDVEIIDEEQIEEELEEEEDEEEISDVDDAELLSRLEAKYGRLPEPERPAPPKHKDGGNSIEDDWPGEPSSEYWRQELDQAEQELRQGDWRAASQRVSADQLRGSARGRWLLSRALDAEAEARRDNRLLSRAIAAYLDVLKMNERLADARLLEVADKTLERIRFRGNYLSAEPVYRLLIRRFPDVPHYYNNLTISFLMANRADLAELVLEETLQKWPNDRIALAHHGFVLKTQHKRYEEAVDAFLKALEDDVGPATEPRFYYHLGDSLLLLGRFAEAHEVHKRGAALGHFLSPSQRSLYNVDRLKSQPWWDIEKTPYSKLARALEKSWKEILKEGEKAKALYEKEKEGLKERGEWSQLDLFIRGQEIPNRCKTAPVTCSIVRSEVAASGCRRGQVKFSAMEAGTHVRPHVGPTNCRLRMHLGLSNTKDTYIRVDKETRQWEVGKTLMFDDSFEHEVWHNGTGTRLVLIVDVWHPALTPAERSTLPPI</sequence>
<feature type="region of interest" description="Disordered" evidence="2">
    <location>
        <begin position="119"/>
        <end position="421"/>
    </location>
</feature>
<feature type="compositionally biased region" description="Basic and acidic residues" evidence="2">
    <location>
        <begin position="214"/>
        <end position="224"/>
    </location>
</feature>
<feature type="compositionally biased region" description="Acidic residues" evidence="2">
    <location>
        <begin position="560"/>
        <end position="574"/>
    </location>
</feature>
<dbReference type="Gene3D" id="1.25.40.10">
    <property type="entry name" value="Tetratricopeptide repeat domain"/>
    <property type="match status" value="1"/>
</dbReference>
<feature type="compositionally biased region" description="Basic and acidic residues" evidence="2">
    <location>
        <begin position="631"/>
        <end position="656"/>
    </location>
</feature>
<dbReference type="EMBL" id="LR824005">
    <property type="protein sequence ID" value="CAH0592326.1"/>
    <property type="molecule type" value="Genomic_DNA"/>
</dbReference>
<evidence type="ECO:0000259" key="4">
    <source>
        <dbReference type="Pfam" id="PF05118"/>
    </source>
</evidence>
<dbReference type="GO" id="GO:0062101">
    <property type="term" value="F:peptidyl-aspartic acid 3-dioxygenase activity"/>
    <property type="evidence" value="ECO:0007669"/>
    <property type="project" value="InterPro"/>
</dbReference>
<protein>
    <recommendedName>
        <fullName evidence="4">Aspartyl/asparaginy/proline hydroxylase domain-containing protein</fullName>
    </recommendedName>
</protein>
<feature type="compositionally biased region" description="Acidic residues" evidence="2">
    <location>
        <begin position="130"/>
        <end position="198"/>
    </location>
</feature>
<name>A0A9P0BT84_CHRIL</name>
<keyword evidence="6" id="KW-1185">Reference proteome</keyword>
<dbReference type="InterPro" id="IPR002038">
    <property type="entry name" value="Osteopontin"/>
</dbReference>
<gene>
    <name evidence="5" type="ORF">CINC_LOCUS5550</name>
</gene>
<feature type="compositionally biased region" description="Basic and acidic residues" evidence="2">
    <location>
        <begin position="548"/>
        <end position="559"/>
    </location>
</feature>
<dbReference type="SUPFAM" id="SSF51197">
    <property type="entry name" value="Clavaminate synthase-like"/>
    <property type="match status" value="1"/>
</dbReference>
<feature type="compositionally biased region" description="Acidic residues" evidence="2">
    <location>
        <begin position="225"/>
        <end position="314"/>
    </location>
</feature>
<dbReference type="Gene3D" id="2.60.120.330">
    <property type="entry name" value="B-lactam Antibiotic, Isopenicillin N Synthase, Chain"/>
    <property type="match status" value="1"/>
</dbReference>
<dbReference type="InterPro" id="IPR039038">
    <property type="entry name" value="ASPH"/>
</dbReference>
<dbReference type="SUPFAM" id="SSF48452">
    <property type="entry name" value="TPR-like"/>
    <property type="match status" value="1"/>
</dbReference>
<accession>A0A9P0BT84</accession>
<dbReference type="Pfam" id="PF05118">
    <property type="entry name" value="Asp_Arg_Hydrox"/>
    <property type="match status" value="1"/>
</dbReference>
<dbReference type="Proteomes" id="UP001154114">
    <property type="component" value="Chromosome 2"/>
</dbReference>
<dbReference type="InterPro" id="IPR007803">
    <property type="entry name" value="Asp/Arg/Pro-Hydrxlase"/>
</dbReference>
<feature type="compositionally biased region" description="Acidic residues" evidence="2">
    <location>
        <begin position="521"/>
        <end position="538"/>
    </location>
</feature>
<dbReference type="OrthoDB" id="438431at2759"/>
<evidence type="ECO:0000256" key="2">
    <source>
        <dbReference type="SAM" id="MobiDB-lite"/>
    </source>
</evidence>
<evidence type="ECO:0000313" key="6">
    <source>
        <dbReference type="Proteomes" id="UP001154114"/>
    </source>
</evidence>
<dbReference type="PANTHER" id="PTHR12366:SF29">
    <property type="entry name" value="ASPARTYL BETA-HYDROXYLASE, ISOFORM L"/>
    <property type="match status" value="1"/>
</dbReference>
<dbReference type="GO" id="GO:0007155">
    <property type="term" value="P:cell adhesion"/>
    <property type="evidence" value="ECO:0007669"/>
    <property type="project" value="InterPro"/>
</dbReference>
<feature type="compositionally biased region" description="Acidic residues" evidence="2">
    <location>
        <begin position="323"/>
        <end position="377"/>
    </location>
</feature>
<evidence type="ECO:0000313" key="5">
    <source>
        <dbReference type="EMBL" id="CAH0592326.1"/>
    </source>
</evidence>
<comment type="similarity">
    <text evidence="1">Belongs to the aspartyl/asparaginyl beta-hydroxylase family.</text>
</comment>
<keyword evidence="3" id="KW-0812">Transmembrane</keyword>